<dbReference type="RefSeq" id="WP_157733669.1">
    <property type="nucleotide sequence ID" value="NZ_CP022543.1"/>
</dbReference>
<dbReference type="Proteomes" id="UP000203589">
    <property type="component" value="Plasmid pSMS3-3"/>
</dbReference>
<keyword evidence="1" id="KW-0614">Plasmid</keyword>
<dbReference type="AlphaFoldDB" id="A0A222EBW0"/>
<accession>A0A222EBW0</accession>
<protein>
    <submittedName>
        <fullName evidence="1">Uncharacterized protein</fullName>
    </submittedName>
</protein>
<proteinExistence type="predicted"/>
<gene>
    <name evidence="1" type="ORF">ANTHELSMS3_04588</name>
</gene>
<name>A0A222EBW0_9RHOB</name>
<reference evidence="1 2" key="1">
    <citation type="submission" date="2017-07" db="EMBL/GenBank/DDBJ databases">
        <title>Genome Sequence of Antarctobacter heliothermus Strain SMS3 Isolated from a culture of the Diatom Skeletonema marinoi.</title>
        <authorList>
            <person name="Topel M."/>
            <person name="Pinder M.I.M."/>
            <person name="Johansson O.N."/>
            <person name="Kourtchenko O."/>
            <person name="Godhe A."/>
            <person name="Clarke A.K."/>
        </authorList>
    </citation>
    <scope>NUCLEOTIDE SEQUENCE [LARGE SCALE GENOMIC DNA]</scope>
    <source>
        <strain evidence="1 2">SMS3</strain>
        <plasmid evidence="2">Plasmid psms3-3</plasmid>
    </source>
</reference>
<dbReference type="EMBL" id="CP022543">
    <property type="protein sequence ID" value="ASP23689.1"/>
    <property type="molecule type" value="Genomic_DNA"/>
</dbReference>
<keyword evidence="2" id="KW-1185">Reference proteome</keyword>
<evidence type="ECO:0000313" key="2">
    <source>
        <dbReference type="Proteomes" id="UP000203589"/>
    </source>
</evidence>
<geneLocation type="plasmid" evidence="2">
    <name>psms3-3</name>
</geneLocation>
<organism evidence="1 2">
    <name type="scientific">Antarctobacter heliothermus</name>
    <dbReference type="NCBI Taxonomy" id="74033"/>
    <lineage>
        <taxon>Bacteria</taxon>
        <taxon>Pseudomonadati</taxon>
        <taxon>Pseudomonadota</taxon>
        <taxon>Alphaproteobacteria</taxon>
        <taxon>Rhodobacterales</taxon>
        <taxon>Roseobacteraceae</taxon>
        <taxon>Antarctobacter</taxon>
    </lineage>
</organism>
<dbReference type="KEGG" id="aht:ANTHELSMS3_04588"/>
<sequence length="154" mass="17350">MRERIEERLGVENNEQGEAETTIVRAIDDAILGPDFVLHVHAPKAPDRLEKVTVEQVLAEVDRYDGRAACDPIEPEYNGFSRTAKLYLTGRQPNLYSLAHGGRNYRLQLDRPTITLVPGGLCQVADVRLSLLVTAKITQSIRWNNRSTARVRRS</sequence>
<evidence type="ECO:0000313" key="1">
    <source>
        <dbReference type="EMBL" id="ASP23689.1"/>
    </source>
</evidence>